<dbReference type="Pfam" id="PF02386">
    <property type="entry name" value="TrkH"/>
    <property type="match status" value="1"/>
</dbReference>
<keyword evidence="14" id="KW-1185">Reference proteome</keyword>
<evidence type="ECO:0000256" key="2">
    <source>
        <dbReference type="ARBA" id="ARBA00009137"/>
    </source>
</evidence>
<dbReference type="InterPro" id="IPR004772">
    <property type="entry name" value="TrkH"/>
</dbReference>
<evidence type="ECO:0000313" key="14">
    <source>
        <dbReference type="Proteomes" id="UP001243717"/>
    </source>
</evidence>
<evidence type="ECO:0000256" key="7">
    <source>
        <dbReference type="ARBA" id="ARBA00022692"/>
    </source>
</evidence>
<evidence type="ECO:0000256" key="11">
    <source>
        <dbReference type="ARBA" id="ARBA00023136"/>
    </source>
</evidence>
<dbReference type="InterPro" id="IPR003445">
    <property type="entry name" value="Cat_transpt"/>
</dbReference>
<keyword evidence="10" id="KW-0406">Ion transport</keyword>
<keyword evidence="3" id="KW-0813">Transport</keyword>
<sequence>MNTAIIYKLLSMVLLALAAAFALCAGTGLLLGESIHDDSVQALLSTVGISISVAALFHMLGRKGEAKLFRREALCAIGISWILATFIGALPYALTETSGSFADAIFESASGLTTTGATAYSNFYEFPKSLLLWRSLSQWVGGLGVVVFFVAILSSLGAGAKILFSNESSGTSADFDHGRIQSGALQLMLFYLGISLACTIAYKLGGMDWFQAINHSMTTISTGGFSTEPMSMEQFQSPTLEWLSILFMALSGTTFVYMIRLMRGQTHILKQNHEVYWFYGIIVGSTLLLIVFLVDLTGQLPDHTMLRVAAFQSVSIITTTGFSTTNFDTWLPPAKMTLLLIMFVGGCSGSTSGGVKVVRIVIALRAAMRSITHAFRPNITIPMRMGGQTLSERAIHSVVLFIILMTALQLLAMLFVSANEPHLSFMGVFSSVQATLFNIGPGFQEVGPAENFQFLRSSTKIFLSLLMILGRLELYAVLVLFMPSAWKRFS</sequence>
<evidence type="ECO:0000256" key="3">
    <source>
        <dbReference type="ARBA" id="ARBA00022448"/>
    </source>
</evidence>
<feature type="transmembrane region" description="Helical" evidence="12">
    <location>
        <begin position="73"/>
        <end position="94"/>
    </location>
</feature>
<evidence type="ECO:0000313" key="13">
    <source>
        <dbReference type="EMBL" id="MDQ8194442.1"/>
    </source>
</evidence>
<organism evidence="13 14">
    <name type="scientific">Thalassobacterium sedimentorum</name>
    <dbReference type="NCBI Taxonomy" id="3041258"/>
    <lineage>
        <taxon>Bacteria</taxon>
        <taxon>Pseudomonadati</taxon>
        <taxon>Verrucomicrobiota</taxon>
        <taxon>Opitutia</taxon>
        <taxon>Puniceicoccales</taxon>
        <taxon>Coraliomargaritaceae</taxon>
        <taxon>Thalassobacterium</taxon>
    </lineage>
</organism>
<comment type="similarity">
    <text evidence="2">Belongs to the TrkH potassium transport family.</text>
</comment>
<keyword evidence="6" id="KW-0633">Potassium transport</keyword>
<protein>
    <submittedName>
        <fullName evidence="13">TrkH family potassium uptake protein</fullName>
    </submittedName>
</protein>
<feature type="transmembrane region" description="Helical" evidence="12">
    <location>
        <begin position="242"/>
        <end position="263"/>
    </location>
</feature>
<keyword evidence="8" id="KW-0630">Potassium</keyword>
<reference evidence="13 14" key="1">
    <citation type="submission" date="2023-04" db="EMBL/GenBank/DDBJ databases">
        <title>A novel bacteria isolated from coastal sediment.</title>
        <authorList>
            <person name="Liu X.-J."/>
            <person name="Du Z.-J."/>
        </authorList>
    </citation>
    <scope>NUCLEOTIDE SEQUENCE [LARGE SCALE GENOMIC DNA]</scope>
    <source>
        <strain evidence="13 14">SDUM461004</strain>
    </source>
</reference>
<evidence type="ECO:0000256" key="4">
    <source>
        <dbReference type="ARBA" id="ARBA00022475"/>
    </source>
</evidence>
<dbReference type="PIRSF" id="PIRSF006247">
    <property type="entry name" value="TrkH"/>
    <property type="match status" value="1"/>
</dbReference>
<evidence type="ECO:0000256" key="8">
    <source>
        <dbReference type="ARBA" id="ARBA00022958"/>
    </source>
</evidence>
<dbReference type="PANTHER" id="PTHR32024:SF2">
    <property type="entry name" value="TRK SYSTEM POTASSIUM UPTAKE PROTEIN TRKG-RELATED"/>
    <property type="match status" value="1"/>
</dbReference>
<dbReference type="EMBL" id="JARXIC010000011">
    <property type="protein sequence ID" value="MDQ8194442.1"/>
    <property type="molecule type" value="Genomic_DNA"/>
</dbReference>
<evidence type="ECO:0000256" key="6">
    <source>
        <dbReference type="ARBA" id="ARBA00022538"/>
    </source>
</evidence>
<evidence type="ECO:0000256" key="12">
    <source>
        <dbReference type="SAM" id="Phobius"/>
    </source>
</evidence>
<dbReference type="PANTHER" id="PTHR32024">
    <property type="entry name" value="TRK SYSTEM POTASSIUM UPTAKE PROTEIN TRKG-RELATED"/>
    <property type="match status" value="1"/>
</dbReference>
<feature type="transmembrane region" description="Helical" evidence="12">
    <location>
        <begin position="275"/>
        <end position="294"/>
    </location>
</feature>
<dbReference type="Proteomes" id="UP001243717">
    <property type="component" value="Unassembled WGS sequence"/>
</dbReference>
<evidence type="ECO:0000256" key="5">
    <source>
        <dbReference type="ARBA" id="ARBA00022519"/>
    </source>
</evidence>
<feature type="transmembrane region" description="Helical" evidence="12">
    <location>
        <begin position="184"/>
        <end position="202"/>
    </location>
</feature>
<keyword evidence="5" id="KW-0997">Cell inner membrane</keyword>
<evidence type="ECO:0000256" key="1">
    <source>
        <dbReference type="ARBA" id="ARBA00004429"/>
    </source>
</evidence>
<keyword evidence="11 12" id="KW-0472">Membrane</keyword>
<keyword evidence="9 12" id="KW-1133">Transmembrane helix</keyword>
<feature type="transmembrane region" description="Helical" evidence="12">
    <location>
        <begin position="394"/>
        <end position="416"/>
    </location>
</feature>
<accession>A0ABU1AHZ7</accession>
<feature type="transmembrane region" description="Helical" evidence="12">
    <location>
        <begin position="139"/>
        <end position="164"/>
    </location>
</feature>
<feature type="transmembrane region" description="Helical" evidence="12">
    <location>
        <begin position="42"/>
        <end position="61"/>
    </location>
</feature>
<gene>
    <name evidence="13" type="ORF">QEH59_08390</name>
</gene>
<feature type="transmembrane region" description="Helical" evidence="12">
    <location>
        <begin position="338"/>
        <end position="362"/>
    </location>
</feature>
<dbReference type="RefSeq" id="WP_308984917.1">
    <property type="nucleotide sequence ID" value="NZ_JARXIC010000011.1"/>
</dbReference>
<comment type="caution">
    <text evidence="13">The sequence shown here is derived from an EMBL/GenBank/DDBJ whole genome shotgun (WGS) entry which is preliminary data.</text>
</comment>
<name>A0ABU1AHZ7_9BACT</name>
<keyword evidence="4" id="KW-1003">Cell membrane</keyword>
<evidence type="ECO:0000256" key="10">
    <source>
        <dbReference type="ARBA" id="ARBA00023065"/>
    </source>
</evidence>
<evidence type="ECO:0000256" key="9">
    <source>
        <dbReference type="ARBA" id="ARBA00022989"/>
    </source>
</evidence>
<feature type="transmembrane region" description="Helical" evidence="12">
    <location>
        <begin position="461"/>
        <end position="481"/>
    </location>
</feature>
<keyword evidence="7 12" id="KW-0812">Transmembrane</keyword>
<comment type="subcellular location">
    <subcellularLocation>
        <location evidence="1">Cell inner membrane</location>
        <topology evidence="1">Multi-pass membrane protein</topology>
    </subcellularLocation>
</comment>
<proteinExistence type="inferred from homology"/>